<keyword evidence="5 6" id="KW-0949">S-adenosyl-L-methionine</keyword>
<evidence type="ECO:0000256" key="4">
    <source>
        <dbReference type="ARBA" id="ARBA00022679"/>
    </source>
</evidence>
<dbReference type="PANTHER" id="PTHR43619:SF2">
    <property type="entry name" value="S-ADENOSYL-L-METHIONINE-DEPENDENT METHYLTRANSFERASES SUPERFAMILY PROTEIN"/>
    <property type="match status" value="1"/>
</dbReference>
<evidence type="ECO:0000256" key="5">
    <source>
        <dbReference type="ARBA" id="ARBA00022691"/>
    </source>
</evidence>
<evidence type="ECO:0000313" key="7">
    <source>
        <dbReference type="EMBL" id="GHE79501.1"/>
    </source>
</evidence>
<name>A0A919DSG7_9ACTN</name>
<accession>A0A919DSG7</accession>
<dbReference type="SUPFAM" id="SSF53335">
    <property type="entry name" value="S-adenosyl-L-methionine-dependent methyltransferases"/>
    <property type="match status" value="1"/>
</dbReference>
<dbReference type="AlphaFoldDB" id="A0A919DSG7"/>
<evidence type="ECO:0000313" key="8">
    <source>
        <dbReference type="Proteomes" id="UP000641386"/>
    </source>
</evidence>
<dbReference type="EMBL" id="BNBC01000017">
    <property type="protein sequence ID" value="GHE79501.1"/>
    <property type="molecule type" value="Genomic_DNA"/>
</dbReference>
<reference evidence="7" key="1">
    <citation type="journal article" date="2014" name="Int. J. Syst. Evol. Microbiol.">
        <title>Complete genome sequence of Corynebacterium casei LMG S-19264T (=DSM 44701T), isolated from a smear-ripened cheese.</title>
        <authorList>
            <consortium name="US DOE Joint Genome Institute (JGI-PGF)"/>
            <person name="Walter F."/>
            <person name="Albersmeier A."/>
            <person name="Kalinowski J."/>
            <person name="Ruckert C."/>
        </authorList>
    </citation>
    <scope>NUCLEOTIDE SEQUENCE</scope>
    <source>
        <strain evidence="7">JCM 3302</strain>
    </source>
</reference>
<keyword evidence="4" id="KW-0808">Transferase</keyword>
<dbReference type="InterPro" id="IPR011610">
    <property type="entry name" value="SAM_mthyl_Trfase_ML2640-like"/>
</dbReference>
<reference evidence="7" key="2">
    <citation type="submission" date="2020-09" db="EMBL/GenBank/DDBJ databases">
        <authorList>
            <person name="Sun Q."/>
            <person name="Ohkuma M."/>
        </authorList>
    </citation>
    <scope>NUCLEOTIDE SEQUENCE</scope>
    <source>
        <strain evidence="7">JCM 3302</strain>
    </source>
</reference>
<dbReference type="NCBIfam" id="TIGR00027">
    <property type="entry name" value="mthyl_TIGR00027"/>
    <property type="match status" value="1"/>
</dbReference>
<dbReference type="Proteomes" id="UP000641386">
    <property type="component" value="Unassembled WGS sequence"/>
</dbReference>
<evidence type="ECO:0000256" key="3">
    <source>
        <dbReference type="ARBA" id="ARBA00022603"/>
    </source>
</evidence>
<dbReference type="EC" id="2.1.1.-" evidence="6"/>
<comment type="function">
    <text evidence="1 6">Exhibits S-adenosyl-L-methionine-dependent methyltransferase activity.</text>
</comment>
<organism evidence="7 8">
    <name type="scientific">Streptomyces spiralis</name>
    <dbReference type="NCBI Taxonomy" id="66376"/>
    <lineage>
        <taxon>Bacteria</taxon>
        <taxon>Bacillati</taxon>
        <taxon>Actinomycetota</taxon>
        <taxon>Actinomycetes</taxon>
        <taxon>Kitasatosporales</taxon>
        <taxon>Streptomycetaceae</taxon>
        <taxon>Streptomyces</taxon>
    </lineage>
</organism>
<evidence type="ECO:0000256" key="6">
    <source>
        <dbReference type="RuleBase" id="RU362030"/>
    </source>
</evidence>
<sequence>MYLCRYSFAGMTTPEPLSPVSRTALAVALVRAYESARPDPLFQDPYAAAFVDASDMPMPSAGPVEGFARRLVFQGIIRTRFYDDRLLEAGCTQVVLLAAGLDARAYRLDWPPGTRLFELDMAPVLAFKERVLTQQGATARCDRTALAADLLHDDWPEQLRRAGFDPARPTAWLAEGLLVYLTAQEAARLLSDVGRLSAPGSRLFLERGRDVTATPPDANLTHITGLWKGGLGPGTHEWLAGHGWSVQVSDLGGVAAGYGRTVPTATSAGFVSAERTAA</sequence>
<evidence type="ECO:0000256" key="2">
    <source>
        <dbReference type="ARBA" id="ARBA00008138"/>
    </source>
</evidence>
<keyword evidence="3 6" id="KW-0489">Methyltransferase</keyword>
<evidence type="ECO:0000256" key="1">
    <source>
        <dbReference type="ARBA" id="ARBA00003907"/>
    </source>
</evidence>
<protein>
    <recommendedName>
        <fullName evidence="6">S-adenosyl-L-methionine-dependent methyltransferase</fullName>
        <ecNumber evidence="6">2.1.1.-</ecNumber>
    </recommendedName>
</protein>
<comment type="similarity">
    <text evidence="2 6">Belongs to the UPF0677 family.</text>
</comment>
<dbReference type="InterPro" id="IPR029063">
    <property type="entry name" value="SAM-dependent_MTases_sf"/>
</dbReference>
<dbReference type="Gene3D" id="3.40.50.150">
    <property type="entry name" value="Vaccinia Virus protein VP39"/>
    <property type="match status" value="1"/>
</dbReference>
<dbReference type="Pfam" id="PF04072">
    <property type="entry name" value="LCM"/>
    <property type="match status" value="1"/>
</dbReference>
<keyword evidence="8" id="KW-1185">Reference proteome</keyword>
<comment type="caution">
    <text evidence="7">The sequence shown here is derived from an EMBL/GenBank/DDBJ whole genome shotgun (WGS) entry which is preliminary data.</text>
</comment>
<dbReference type="InterPro" id="IPR007213">
    <property type="entry name" value="Ppm1/Ppm2/Tcmp"/>
</dbReference>
<proteinExistence type="inferred from homology"/>
<gene>
    <name evidence="7" type="ORF">GCM10014715_38400</name>
</gene>
<dbReference type="PANTHER" id="PTHR43619">
    <property type="entry name" value="S-ADENOSYL-L-METHIONINE-DEPENDENT METHYLTRANSFERASE YKTD-RELATED"/>
    <property type="match status" value="1"/>
</dbReference>
<dbReference type="GO" id="GO:0032259">
    <property type="term" value="P:methylation"/>
    <property type="evidence" value="ECO:0007669"/>
    <property type="project" value="UniProtKB-KW"/>
</dbReference>
<dbReference type="GO" id="GO:0008168">
    <property type="term" value="F:methyltransferase activity"/>
    <property type="evidence" value="ECO:0007669"/>
    <property type="project" value="UniProtKB-UniRule"/>
</dbReference>